<dbReference type="Pfam" id="PF00202">
    <property type="entry name" value="Aminotran_3"/>
    <property type="match status" value="1"/>
</dbReference>
<keyword evidence="4" id="KW-0032">Aminotransferase</keyword>
<accession>A0A6M0QUY3</accession>
<name>A0A6M0QUY3_9RHOB</name>
<dbReference type="InterPro" id="IPR015424">
    <property type="entry name" value="PyrdxlP-dep_Trfase"/>
</dbReference>
<dbReference type="InterPro" id="IPR015421">
    <property type="entry name" value="PyrdxlP-dep_Trfase_major"/>
</dbReference>
<dbReference type="InterPro" id="IPR015422">
    <property type="entry name" value="PyrdxlP-dep_Trfase_small"/>
</dbReference>
<comment type="cofactor">
    <cofactor evidence="1">
        <name>pyridoxal 5'-phosphate</name>
        <dbReference type="ChEBI" id="CHEBI:597326"/>
    </cofactor>
</comment>
<evidence type="ECO:0000256" key="1">
    <source>
        <dbReference type="ARBA" id="ARBA00001933"/>
    </source>
</evidence>
<dbReference type="GO" id="GO:0008483">
    <property type="term" value="F:transaminase activity"/>
    <property type="evidence" value="ECO:0007669"/>
    <property type="project" value="UniProtKB-KW"/>
</dbReference>
<evidence type="ECO:0000313" key="4">
    <source>
        <dbReference type="EMBL" id="NEY90453.1"/>
    </source>
</evidence>
<evidence type="ECO:0000256" key="2">
    <source>
        <dbReference type="ARBA" id="ARBA00022898"/>
    </source>
</evidence>
<dbReference type="Proteomes" id="UP000477782">
    <property type="component" value="Unassembled WGS sequence"/>
</dbReference>
<keyword evidence="2 3" id="KW-0663">Pyridoxal phosphate</keyword>
<sequence>MAQDLIAGVASDRLAAFAAREAKRYAASRPKAKAALDKGAEAFLGGVPLHWMKDWPMPHLPLVAKAKGARLTDIDGYEIDDFCLGDTGSMFGHSPEPVAKAIRHQATRGLTYMLPTEDALEAGRLLREVFGPFRWQIATTATDANRFAIRVARAITGRPKILVFNGCYHGTVDDAMVELSNGKVQNRQGLMGQVADLTLGASCVEFNDLAAVEAALQTGEIAAILTEPVMTNSCMVLPDAGFHDGLRTLSRRYGALLIIDETHTISSGLGGYTGVHSLSPDMFVVGKCVAGGLPTAVWGMTDETAQRYEAANARRAPGHSGMGTTLSANPLQFACLRANLSEVMTAQNYDHMEKLAERLAHGLAAVIDRVKAPWHVVRVGARVEFICAPGPLKNGAEAAHAHQPQVEAALHTALLNRGSLIAPFHNMMLISPKTRKRQVDRLIAAFDEVLTELFR</sequence>
<dbReference type="RefSeq" id="WP_164624928.1">
    <property type="nucleotide sequence ID" value="NZ_JAAIVJ010000004.1"/>
</dbReference>
<comment type="caution">
    <text evidence="4">The sequence shown here is derived from an EMBL/GenBank/DDBJ whole genome shotgun (WGS) entry which is preliminary data.</text>
</comment>
<dbReference type="PANTHER" id="PTHR43713:SF3">
    <property type="entry name" value="GLUTAMATE-1-SEMIALDEHYDE 2,1-AMINOMUTASE 1, CHLOROPLASTIC-RELATED"/>
    <property type="match status" value="1"/>
</dbReference>
<dbReference type="Gene3D" id="3.90.1150.10">
    <property type="entry name" value="Aspartate Aminotransferase, domain 1"/>
    <property type="match status" value="1"/>
</dbReference>
<dbReference type="NCBIfam" id="NF005453">
    <property type="entry name" value="PRK07046.1"/>
    <property type="match status" value="1"/>
</dbReference>
<keyword evidence="5" id="KW-1185">Reference proteome</keyword>
<dbReference type="Gene3D" id="3.40.640.10">
    <property type="entry name" value="Type I PLP-dependent aspartate aminotransferase-like (Major domain)"/>
    <property type="match status" value="1"/>
</dbReference>
<protein>
    <submittedName>
        <fullName evidence="4">Aspartate aminotransferase family protein</fullName>
    </submittedName>
</protein>
<gene>
    <name evidence="4" type="ORF">G4Z14_09100</name>
</gene>
<dbReference type="GO" id="GO:0030170">
    <property type="term" value="F:pyridoxal phosphate binding"/>
    <property type="evidence" value="ECO:0007669"/>
    <property type="project" value="InterPro"/>
</dbReference>
<dbReference type="SUPFAM" id="SSF53383">
    <property type="entry name" value="PLP-dependent transferases"/>
    <property type="match status" value="1"/>
</dbReference>
<proteinExistence type="inferred from homology"/>
<dbReference type="EMBL" id="JAAIVJ010000004">
    <property type="protein sequence ID" value="NEY90453.1"/>
    <property type="molecule type" value="Genomic_DNA"/>
</dbReference>
<dbReference type="InterPro" id="IPR005814">
    <property type="entry name" value="Aminotrans_3"/>
</dbReference>
<reference evidence="4 5" key="1">
    <citation type="submission" date="2020-02" db="EMBL/GenBank/DDBJ databases">
        <authorList>
            <person name="Chen W.-M."/>
        </authorList>
    </citation>
    <scope>NUCLEOTIDE SEQUENCE [LARGE SCALE GENOMIC DNA]</scope>
    <source>
        <strain evidence="4 5">KMS-5</strain>
    </source>
</reference>
<evidence type="ECO:0000313" key="5">
    <source>
        <dbReference type="Proteomes" id="UP000477782"/>
    </source>
</evidence>
<evidence type="ECO:0000256" key="3">
    <source>
        <dbReference type="RuleBase" id="RU003560"/>
    </source>
</evidence>
<comment type="similarity">
    <text evidence="3">Belongs to the class-III pyridoxal-phosphate-dependent aminotransferase family.</text>
</comment>
<organism evidence="4 5">
    <name type="scientific">Tabrizicola oligotrophica</name>
    <dbReference type="NCBI Taxonomy" id="2710650"/>
    <lineage>
        <taxon>Bacteria</taxon>
        <taxon>Pseudomonadati</taxon>
        <taxon>Pseudomonadota</taxon>
        <taxon>Alphaproteobacteria</taxon>
        <taxon>Rhodobacterales</taxon>
        <taxon>Paracoccaceae</taxon>
        <taxon>Tabrizicola</taxon>
    </lineage>
</organism>
<keyword evidence="4" id="KW-0808">Transferase</keyword>
<dbReference type="PANTHER" id="PTHR43713">
    <property type="entry name" value="GLUTAMATE-1-SEMIALDEHYDE 2,1-AMINOMUTASE"/>
    <property type="match status" value="1"/>
</dbReference>
<dbReference type="AlphaFoldDB" id="A0A6M0QUY3"/>